<feature type="region of interest" description="Disordered" evidence="1">
    <location>
        <begin position="22"/>
        <end position="44"/>
    </location>
</feature>
<proteinExistence type="predicted"/>
<reference evidence="2" key="1">
    <citation type="journal article" date="2015" name="Nature">
        <title>Complex archaea that bridge the gap between prokaryotes and eukaryotes.</title>
        <authorList>
            <person name="Spang A."/>
            <person name="Saw J.H."/>
            <person name="Jorgensen S.L."/>
            <person name="Zaremba-Niedzwiedzka K."/>
            <person name="Martijn J."/>
            <person name="Lind A.E."/>
            <person name="van Eijk R."/>
            <person name="Schleper C."/>
            <person name="Guy L."/>
            <person name="Ettema T.J."/>
        </authorList>
    </citation>
    <scope>NUCLEOTIDE SEQUENCE</scope>
</reference>
<protein>
    <submittedName>
        <fullName evidence="2">Uncharacterized protein</fullName>
    </submittedName>
</protein>
<gene>
    <name evidence="2" type="ORF">LCGC14_1454490</name>
</gene>
<evidence type="ECO:0000313" key="2">
    <source>
        <dbReference type="EMBL" id="KKM69078.1"/>
    </source>
</evidence>
<comment type="caution">
    <text evidence="2">The sequence shown here is derived from an EMBL/GenBank/DDBJ whole genome shotgun (WGS) entry which is preliminary data.</text>
</comment>
<evidence type="ECO:0000256" key="1">
    <source>
        <dbReference type="SAM" id="MobiDB-lite"/>
    </source>
</evidence>
<accession>A0A0F9JHK8</accession>
<sequence length="576" mass="64170">MVTFIRPITTLPLLLKRRETPLLTPAPLPPSIQESTPPTNGGFETPEGTFIVTPEGERVGTVAPSRPPVPQTITQTLAPPTLGEFTELLGGRERAGEIAEQLRRRQALIVVRQLEPQRLQALVEPTVEAVKEPTTITGKLEEVIVERETAGLRGGITPIQRAELFGASLALGVATFPGRVIGLGRGLVTEPIKTVTGIPGGFAEFGKEVGRQLASPTPERGLGTLAGEAILFKGTGEIISGAGRGVRGARARLTQFETELPRFDISQPPVTKTPFRSTFPLEIDLRGVEFKTPPRQQLALKQFEVRRPPKPLFKVDITPQLREAIEIERKQPIRFDIGGIKPPKDEVFFTFKRVKEPKPKKPKKVKRIRTISDFDFKPGREDAFTKTGQRVRQRQRQQLVQIQKQQPIQIVKLRTRQVSRQQQLQAQRFDVLDFQLQKQVSRQVSRQRLGLVSLFAQPQRQLSAQAFAPASIQVSALAQPQAFALGQIPRFQQAFRQPERLIPSFDLGLEPLIPRKPRKLDRDKRKKVKVTKKAKKARVRIAPSFTGIVLEIEKAAKISPTFGVLPGQIRGLRTGL</sequence>
<name>A0A0F9JHK8_9ZZZZ</name>
<dbReference type="EMBL" id="LAZR01010053">
    <property type="protein sequence ID" value="KKM69078.1"/>
    <property type="molecule type" value="Genomic_DNA"/>
</dbReference>
<dbReference type="AlphaFoldDB" id="A0A0F9JHK8"/>
<organism evidence="2">
    <name type="scientific">marine sediment metagenome</name>
    <dbReference type="NCBI Taxonomy" id="412755"/>
    <lineage>
        <taxon>unclassified sequences</taxon>
        <taxon>metagenomes</taxon>
        <taxon>ecological metagenomes</taxon>
    </lineage>
</organism>